<reference evidence="1 2" key="1">
    <citation type="journal article" date="2016" name="Nat. Commun.">
        <title>Thousands of microbial genomes shed light on interconnected biogeochemical processes in an aquifer system.</title>
        <authorList>
            <person name="Anantharaman K."/>
            <person name="Brown C.T."/>
            <person name="Hug L.A."/>
            <person name="Sharon I."/>
            <person name="Castelle C.J."/>
            <person name="Probst A.J."/>
            <person name="Thomas B.C."/>
            <person name="Singh A."/>
            <person name="Wilkins M.J."/>
            <person name="Karaoz U."/>
            <person name="Brodie E.L."/>
            <person name="Williams K.H."/>
            <person name="Hubbard S.S."/>
            <person name="Banfield J.F."/>
        </authorList>
    </citation>
    <scope>NUCLEOTIDE SEQUENCE [LARGE SCALE GENOMIC DNA]</scope>
</reference>
<sequence length="467" mass="52579">MQKIIFIILVFVPLLFARAPVVSNVHVNQSDISSDSGAICTWQGMVTFDVQDTAIDTLYISTLLSAAAGIYVPDSLWGDIKTIAGTNKTVYFRFTNASSFGAGCSLRVTAGDSACDAFCEPLQPFPRRVITYEDMEVRHNMYCWGIFGSHYWGKEVPGTFNRRTLYNEPGWRVRGTVSAAVGNNACPGPRCENINRMFFMYRYTGTRLNTMTVQMYNMDEADNYHMTVPIIKGQWASMTVDWKNGVPNSGGGDGFQAGERMDEITLYMGYPWDNATDTIFLDNIILYAPEADSVNAVRNMVEPMPRRVGYIGSFETGTKAEHWPGEYELTQTGVSGAYYAFARAIANPLGGKYVKLDLQGVEYHGRYASNQTRLMFRYFIKSASKEMKIQFIDSLNTVLTLTYQVILNNLASEQWQWAMADFTNNATESHNFQIKAGASVDYIVFKMDDAQEGDEFYVDEVTLYEPR</sequence>
<dbReference type="Proteomes" id="UP000179243">
    <property type="component" value="Unassembled WGS sequence"/>
</dbReference>
<name>A0A1F7FJL0_UNCRA</name>
<dbReference type="EMBL" id="MFYX01000018">
    <property type="protein sequence ID" value="OGK06905.1"/>
    <property type="molecule type" value="Genomic_DNA"/>
</dbReference>
<dbReference type="AlphaFoldDB" id="A0A1F7FJL0"/>
<protein>
    <submittedName>
        <fullName evidence="1">Uncharacterized protein</fullName>
    </submittedName>
</protein>
<accession>A0A1F7FJL0</accession>
<evidence type="ECO:0000313" key="1">
    <source>
        <dbReference type="EMBL" id="OGK06905.1"/>
    </source>
</evidence>
<gene>
    <name evidence="1" type="ORF">A2519_11640</name>
</gene>
<evidence type="ECO:0000313" key="2">
    <source>
        <dbReference type="Proteomes" id="UP000179243"/>
    </source>
</evidence>
<organism evidence="1 2">
    <name type="scientific">Candidatus Raymondbacteria bacterium RIFOXYD12_FULL_49_13</name>
    <dbReference type="NCBI Taxonomy" id="1817890"/>
    <lineage>
        <taxon>Bacteria</taxon>
        <taxon>Raymondiibacteriota</taxon>
    </lineage>
</organism>
<proteinExistence type="predicted"/>
<comment type="caution">
    <text evidence="1">The sequence shown here is derived from an EMBL/GenBank/DDBJ whole genome shotgun (WGS) entry which is preliminary data.</text>
</comment>